<name>A0AAE0S9K5_9BIVA</name>
<reference evidence="1" key="3">
    <citation type="submission" date="2023-05" db="EMBL/GenBank/DDBJ databases">
        <authorList>
            <person name="Smith C.H."/>
        </authorList>
    </citation>
    <scope>NUCLEOTIDE SEQUENCE</scope>
    <source>
        <strain evidence="1">CHS0354</strain>
        <tissue evidence="1">Mantle</tissue>
    </source>
</reference>
<evidence type="ECO:0000313" key="2">
    <source>
        <dbReference type="Proteomes" id="UP001195483"/>
    </source>
</evidence>
<reference evidence="1" key="2">
    <citation type="journal article" date="2021" name="Genome Biol. Evol.">
        <title>Developing a high-quality reference genome for a parasitic bivalve with doubly uniparental inheritance (Bivalvia: Unionida).</title>
        <authorList>
            <person name="Smith C.H."/>
        </authorList>
    </citation>
    <scope>NUCLEOTIDE SEQUENCE</scope>
    <source>
        <strain evidence="1">CHS0354</strain>
        <tissue evidence="1">Mantle</tissue>
    </source>
</reference>
<proteinExistence type="predicted"/>
<keyword evidence="2" id="KW-1185">Reference proteome</keyword>
<accession>A0AAE0S9K5</accession>
<reference evidence="1" key="1">
    <citation type="journal article" date="2021" name="Genome Biol. Evol.">
        <title>A High-Quality Reference Genome for a Parasitic Bivalve with Doubly Uniparental Inheritance (Bivalvia: Unionida).</title>
        <authorList>
            <person name="Smith C.H."/>
        </authorList>
    </citation>
    <scope>NUCLEOTIDE SEQUENCE</scope>
    <source>
        <strain evidence="1">CHS0354</strain>
    </source>
</reference>
<dbReference type="Proteomes" id="UP001195483">
    <property type="component" value="Unassembled WGS sequence"/>
</dbReference>
<dbReference type="EMBL" id="JAEAOA010002357">
    <property type="protein sequence ID" value="KAK3587787.1"/>
    <property type="molecule type" value="Genomic_DNA"/>
</dbReference>
<dbReference type="AlphaFoldDB" id="A0AAE0S9K5"/>
<gene>
    <name evidence="1" type="ORF">CHS0354_042751</name>
</gene>
<protein>
    <submittedName>
        <fullName evidence="1">Uncharacterized protein</fullName>
    </submittedName>
</protein>
<evidence type="ECO:0000313" key="1">
    <source>
        <dbReference type="EMBL" id="KAK3587787.1"/>
    </source>
</evidence>
<organism evidence="1 2">
    <name type="scientific">Potamilus streckersoni</name>
    <dbReference type="NCBI Taxonomy" id="2493646"/>
    <lineage>
        <taxon>Eukaryota</taxon>
        <taxon>Metazoa</taxon>
        <taxon>Spiralia</taxon>
        <taxon>Lophotrochozoa</taxon>
        <taxon>Mollusca</taxon>
        <taxon>Bivalvia</taxon>
        <taxon>Autobranchia</taxon>
        <taxon>Heteroconchia</taxon>
        <taxon>Palaeoheterodonta</taxon>
        <taxon>Unionida</taxon>
        <taxon>Unionoidea</taxon>
        <taxon>Unionidae</taxon>
        <taxon>Ambleminae</taxon>
        <taxon>Lampsilini</taxon>
        <taxon>Potamilus</taxon>
    </lineage>
</organism>
<comment type="caution">
    <text evidence="1">The sequence shown here is derived from an EMBL/GenBank/DDBJ whole genome shotgun (WGS) entry which is preliminary data.</text>
</comment>
<sequence length="76" mass="8366">MRLLVTCVDFGNIARAKLVTVITAVSDEDQDKPTNPPFLELSISSIGELSYYIPVAESFEIEVDPYGASTIAHIRH</sequence>